<dbReference type="Proteomes" id="UP000611762">
    <property type="component" value="Unassembled WGS sequence"/>
</dbReference>
<accession>A0A926HYG3</accession>
<dbReference type="RefSeq" id="WP_249311241.1">
    <property type="nucleotide sequence ID" value="NZ_JACRSU010000001.1"/>
</dbReference>
<comment type="caution">
    <text evidence="1">The sequence shown here is derived from an EMBL/GenBank/DDBJ whole genome shotgun (WGS) entry which is preliminary data.</text>
</comment>
<proteinExistence type="predicted"/>
<evidence type="ECO:0008006" key="3">
    <source>
        <dbReference type="Google" id="ProtNLM"/>
    </source>
</evidence>
<gene>
    <name evidence="1" type="ORF">H8698_03860</name>
</gene>
<reference evidence="1" key="1">
    <citation type="submission" date="2020-08" db="EMBL/GenBank/DDBJ databases">
        <title>Genome public.</title>
        <authorList>
            <person name="Liu C."/>
            <person name="Sun Q."/>
        </authorList>
    </citation>
    <scope>NUCLEOTIDE SEQUENCE</scope>
    <source>
        <strain evidence="1">H8</strain>
    </source>
</reference>
<dbReference type="EMBL" id="JACRSU010000001">
    <property type="protein sequence ID" value="MBC8540110.1"/>
    <property type="molecule type" value="Genomic_DNA"/>
</dbReference>
<evidence type="ECO:0000313" key="2">
    <source>
        <dbReference type="Proteomes" id="UP000611762"/>
    </source>
</evidence>
<organism evidence="1 2">
    <name type="scientific">Congzhengia minquanensis</name>
    <dbReference type="NCBI Taxonomy" id="2763657"/>
    <lineage>
        <taxon>Bacteria</taxon>
        <taxon>Bacillati</taxon>
        <taxon>Bacillota</taxon>
        <taxon>Clostridia</taxon>
        <taxon>Eubacteriales</taxon>
        <taxon>Oscillospiraceae</taxon>
        <taxon>Congzhengia</taxon>
    </lineage>
</organism>
<sequence length="218" mass="24702">MTRNEQLASVEVERKHLEEKLNQLIKHIGNIPIANTDIMPYGWRKAAKGRTVWRIVEEVISQGLESRVKQLGFDSVHTADSEVGVFDFRFCYDGNKESYVNIKSAVLGGRTNKDDISKAVGLIDFYKENPSANLYVATFVISFNDDMTIGLNKCIVFPTAWIPDVYVNPSNNGNLQSSMYKNLSTAVKRTPQEFLLVLEEANQVALEKKEKKKREVIL</sequence>
<dbReference type="AlphaFoldDB" id="A0A926HYG3"/>
<protein>
    <recommendedName>
        <fullName evidence="3">Restriction endonuclease</fullName>
    </recommendedName>
</protein>
<name>A0A926HYG3_9FIRM</name>
<evidence type="ECO:0000313" key="1">
    <source>
        <dbReference type="EMBL" id="MBC8540110.1"/>
    </source>
</evidence>
<keyword evidence="2" id="KW-1185">Reference proteome</keyword>